<evidence type="ECO:0000313" key="4">
    <source>
        <dbReference type="EMBL" id="KKN79435.1"/>
    </source>
</evidence>
<dbReference type="GO" id="GO:0016887">
    <property type="term" value="F:ATP hydrolysis activity"/>
    <property type="evidence" value="ECO:0007669"/>
    <property type="project" value="InterPro"/>
</dbReference>
<dbReference type="Pfam" id="PF00012">
    <property type="entry name" value="HSP70"/>
    <property type="match status" value="1"/>
</dbReference>
<dbReference type="FunFam" id="3.90.640.10:FF:000003">
    <property type="entry name" value="Molecular chaperone DnaK"/>
    <property type="match status" value="1"/>
</dbReference>
<proteinExistence type="predicted"/>
<dbReference type="InterPro" id="IPR018181">
    <property type="entry name" value="Heat_shock_70_CS"/>
</dbReference>
<dbReference type="Gene3D" id="3.30.420.40">
    <property type="match status" value="2"/>
</dbReference>
<dbReference type="Gene3D" id="3.90.640.10">
    <property type="entry name" value="Actin, Chain A, domain 4"/>
    <property type="match status" value="1"/>
</dbReference>
<dbReference type="GO" id="GO:0016226">
    <property type="term" value="P:iron-sulfur cluster assembly"/>
    <property type="evidence" value="ECO:0007669"/>
    <property type="project" value="InterPro"/>
</dbReference>
<dbReference type="InterPro" id="IPR043129">
    <property type="entry name" value="ATPase_NBD"/>
</dbReference>
<dbReference type="AlphaFoldDB" id="A0A0F9TDV1"/>
<dbReference type="GO" id="GO:0051082">
    <property type="term" value="F:unfolded protein binding"/>
    <property type="evidence" value="ECO:0007669"/>
    <property type="project" value="InterPro"/>
</dbReference>
<dbReference type="SUPFAM" id="SSF100920">
    <property type="entry name" value="Heat shock protein 70kD (HSP70), peptide-binding domain"/>
    <property type="match status" value="1"/>
</dbReference>
<evidence type="ECO:0008006" key="5">
    <source>
        <dbReference type="Google" id="ProtNLM"/>
    </source>
</evidence>
<reference evidence="4" key="1">
    <citation type="journal article" date="2015" name="Nature">
        <title>Complex archaea that bridge the gap between prokaryotes and eukaryotes.</title>
        <authorList>
            <person name="Spang A."/>
            <person name="Saw J.H."/>
            <person name="Jorgensen S.L."/>
            <person name="Zaremba-Niedzwiedzka K."/>
            <person name="Martijn J."/>
            <person name="Lind A.E."/>
            <person name="van Eijk R."/>
            <person name="Schleper C."/>
            <person name="Guy L."/>
            <person name="Ettema T.J."/>
        </authorList>
    </citation>
    <scope>NUCLEOTIDE SEQUENCE</scope>
</reference>
<dbReference type="GO" id="GO:0140662">
    <property type="term" value="F:ATP-dependent protein folding chaperone"/>
    <property type="evidence" value="ECO:0007669"/>
    <property type="project" value="InterPro"/>
</dbReference>
<dbReference type="GO" id="GO:0005524">
    <property type="term" value="F:ATP binding"/>
    <property type="evidence" value="ECO:0007669"/>
    <property type="project" value="UniProtKB-KW"/>
</dbReference>
<evidence type="ECO:0000256" key="1">
    <source>
        <dbReference type="ARBA" id="ARBA00022741"/>
    </source>
</evidence>
<dbReference type="PROSITE" id="PS01036">
    <property type="entry name" value="HSP70_3"/>
    <property type="match status" value="1"/>
</dbReference>
<dbReference type="NCBIfam" id="NF001413">
    <property type="entry name" value="PRK00290.1"/>
    <property type="match status" value="1"/>
</dbReference>
<evidence type="ECO:0000256" key="3">
    <source>
        <dbReference type="ARBA" id="ARBA00023186"/>
    </source>
</evidence>
<dbReference type="Gene3D" id="1.20.1270.10">
    <property type="match status" value="1"/>
</dbReference>
<evidence type="ECO:0000256" key="2">
    <source>
        <dbReference type="ARBA" id="ARBA00022840"/>
    </source>
</evidence>
<keyword evidence="1" id="KW-0547">Nucleotide-binding</keyword>
<dbReference type="SUPFAM" id="SSF100934">
    <property type="entry name" value="Heat shock protein 70kD (HSP70), C-terminal subdomain"/>
    <property type="match status" value="1"/>
</dbReference>
<dbReference type="InterPro" id="IPR029047">
    <property type="entry name" value="HSP70_peptide-bd_sf"/>
</dbReference>
<gene>
    <name evidence="4" type="ORF">LCGC14_0339970</name>
</gene>
<dbReference type="SUPFAM" id="SSF53067">
    <property type="entry name" value="Actin-like ATPase domain"/>
    <property type="match status" value="2"/>
</dbReference>
<comment type="caution">
    <text evidence="4">The sequence shown here is derived from an EMBL/GenBank/DDBJ whole genome shotgun (WGS) entry which is preliminary data.</text>
</comment>
<protein>
    <recommendedName>
        <fullName evidence="5">Molecular chaperone DnaK</fullName>
    </recommendedName>
</protein>
<dbReference type="Gene3D" id="2.60.34.10">
    <property type="entry name" value="Substrate Binding Domain Of DNAk, Chain A, domain 1"/>
    <property type="match status" value="1"/>
</dbReference>
<dbReference type="NCBIfam" id="TIGR01991">
    <property type="entry name" value="HscA"/>
    <property type="match status" value="1"/>
</dbReference>
<accession>A0A0F9TDV1</accession>
<dbReference type="PROSITE" id="PS00329">
    <property type="entry name" value="HSP70_2"/>
    <property type="match status" value="1"/>
</dbReference>
<sequence>MSDDRLILGIDLGTTNSLAAVMTPAGPEVLRDGQGQAIVPSVIEFTPGGVTVGAEARAHAVANPLATIYSVKRLMGRGMDDVAAVAEHLPYQVVPGPHGTVCVQIGERLLTPQELSAIILREVKQRAEAALGREITEAVITVPAYFDDAQRQATRDAGRIAGLNVRRIVNEPTAAALAYGLDRTDESTIAVYDLGGGTFDVSILRVAGGVFQVLSTQGDTALGGDDFDRALIDVITSETRRQFGSDLTFPPSTRQALRNFAEAAKIRLSDEDEARIEVDLGEGRSFARTIAREEFEDLIGEWVDHTIEHCQRALKDARLQPDQIDQVVMVGGSTRIPLVRQRVGAFFGRAPYTAINPDEVVAMGAGVQAGILAGLRQDTLLLDVIPLSLGIETLGGAMGKLIMRNATVPCQASETFTTYVDAQTAVDINVLQGERELSTDCRSLGRFKLAGIPPMPAGMPRVRVAFLVDANGILNVSAQELRSGKEASVQITPAHGLTRDEVDQMVQDSYAHARQDMRAHQLIDTRNEANRVLSAIDKALADVGDVLDDRQRRRLDEAVAALNSRMTGDDPDALYEAMTAANDAAEPLTTAQMNRVLKETVKGRKLDEVG</sequence>
<dbReference type="PRINTS" id="PR00301">
    <property type="entry name" value="HEATSHOCK70"/>
</dbReference>
<dbReference type="EMBL" id="LAZR01000247">
    <property type="protein sequence ID" value="KKN79435.1"/>
    <property type="molecule type" value="Genomic_DNA"/>
</dbReference>
<name>A0A0F9TDV1_9ZZZZ</name>
<dbReference type="InterPro" id="IPR029048">
    <property type="entry name" value="HSP70_C_sf"/>
</dbReference>
<keyword evidence="3" id="KW-0143">Chaperone</keyword>
<dbReference type="InterPro" id="IPR013126">
    <property type="entry name" value="Hsp_70_fam"/>
</dbReference>
<keyword evidence="2" id="KW-0067">ATP-binding</keyword>
<dbReference type="NCBIfam" id="NF003520">
    <property type="entry name" value="PRK05183.1"/>
    <property type="match status" value="1"/>
</dbReference>
<dbReference type="PANTHER" id="PTHR19375">
    <property type="entry name" value="HEAT SHOCK PROTEIN 70KDA"/>
    <property type="match status" value="1"/>
</dbReference>
<dbReference type="PROSITE" id="PS00297">
    <property type="entry name" value="HSP70_1"/>
    <property type="match status" value="1"/>
</dbReference>
<organism evidence="4">
    <name type="scientific">marine sediment metagenome</name>
    <dbReference type="NCBI Taxonomy" id="412755"/>
    <lineage>
        <taxon>unclassified sequences</taxon>
        <taxon>metagenomes</taxon>
        <taxon>ecological metagenomes</taxon>
    </lineage>
</organism>
<dbReference type="InterPro" id="IPR010236">
    <property type="entry name" value="ISC_FeS_clus_asmbl_HscA"/>
</dbReference>